<sequence length="636" mass="72095">MKGLRLRKEHNPVTELNEDEYEATAYSLEKIHLDEDEEQMLEYEEVDVGSDSDEEEEESFEKTLNILRKSAQTSPNGRSAVRVQPDSESEEPEESKEEPERKTQIPQPYVERLPEVVDDFFRNFLIRTGLHRTLEVFQTEWYEAVQKGDLREEDIGTVPNIYLLNKDLSNRQNQSVKEIDKWKNNTGKLQETINKLKKERDFHRMHHKRVGQEKNKLLTEAKDLKQKLSHYRSLYEEEKRRADTTRKEKVLLQIEKDNLTRKLSDFNGESTNESVRTYPQKDSVPSRNTTFNGSTLNSTKKSNLNTTKVTTGSMSGNTQNLIGIPSESRPNPWTDLEVPPMKMMKHAVAKVIKAHDSPISALVVHPTRPLVVTGSDDRTWKMWALGSDQSIMQAEGHRSWISDADFHPQGSHLVTSSGDCTLKIWDLKQGVCSMTLTDHNQAVWSCAFHDLGDYVISASMDKTCKLFDIHAQKCRQTLRGHVDSVNCVTFQPFSNNVATGSGDKTVSLWDIRTGICHQTFYGRNSSVNYVSFNHRGDNIVTTDADGVVKVFDVRTVTERISIQAGPSPANKAVFDRSGTHVIIPSDDHNIKIFNLVDGTRYELKGHDGAVQAIGWDVQGDVMISVGADGCLRSWSA</sequence>
<feature type="compositionally biased region" description="Polar residues" evidence="5">
    <location>
        <begin position="267"/>
        <end position="277"/>
    </location>
</feature>
<keyword evidence="2" id="KW-0677">Repeat</keyword>
<dbReference type="OrthoDB" id="538223at2759"/>
<evidence type="ECO:0000256" key="2">
    <source>
        <dbReference type="ARBA" id="ARBA00022737"/>
    </source>
</evidence>
<proteinExistence type="predicted"/>
<keyword evidence="6" id="KW-0969">Cilium</keyword>
<feature type="compositionally biased region" description="Acidic residues" evidence="5">
    <location>
        <begin position="87"/>
        <end position="97"/>
    </location>
</feature>
<evidence type="ECO:0000256" key="3">
    <source>
        <dbReference type="PROSITE-ProRule" id="PRU00221"/>
    </source>
</evidence>
<feature type="repeat" description="WD" evidence="3">
    <location>
        <begin position="436"/>
        <end position="477"/>
    </location>
</feature>
<dbReference type="InterPro" id="IPR001680">
    <property type="entry name" value="WD40_rpt"/>
</dbReference>
<dbReference type="InterPro" id="IPR019775">
    <property type="entry name" value="WD40_repeat_CS"/>
</dbReference>
<name>A0A2P6NHE9_9EUKA</name>
<dbReference type="PANTHER" id="PTHR14604">
    <property type="entry name" value="WD40 REPEAT PF20"/>
    <property type="match status" value="1"/>
</dbReference>
<keyword evidence="6" id="KW-0282">Flagellum</keyword>
<gene>
    <name evidence="6" type="ORF">PROFUN_09407</name>
</gene>
<feature type="coiled-coil region" evidence="4">
    <location>
        <begin position="165"/>
        <end position="262"/>
    </location>
</feature>
<feature type="repeat" description="WD" evidence="3">
    <location>
        <begin position="394"/>
        <end position="435"/>
    </location>
</feature>
<feature type="repeat" description="WD" evidence="3">
    <location>
        <begin position="520"/>
        <end position="561"/>
    </location>
</feature>
<feature type="compositionally biased region" description="Acidic residues" evidence="5">
    <location>
        <begin position="36"/>
        <end position="59"/>
    </location>
</feature>
<feature type="region of interest" description="Disordered" evidence="5">
    <location>
        <begin position="36"/>
        <end position="107"/>
    </location>
</feature>
<dbReference type="PROSITE" id="PS50294">
    <property type="entry name" value="WD_REPEATS_REGION"/>
    <property type="match status" value="4"/>
</dbReference>
<feature type="repeat" description="WD" evidence="3">
    <location>
        <begin position="478"/>
        <end position="519"/>
    </location>
</feature>
<keyword evidence="7" id="KW-1185">Reference proteome</keyword>
<dbReference type="InterPro" id="IPR036322">
    <property type="entry name" value="WD40_repeat_dom_sf"/>
</dbReference>
<dbReference type="SMART" id="SM00320">
    <property type="entry name" value="WD40"/>
    <property type="match status" value="7"/>
</dbReference>
<dbReference type="EMBL" id="MDYQ01000083">
    <property type="protein sequence ID" value="PRP83379.1"/>
    <property type="molecule type" value="Genomic_DNA"/>
</dbReference>
<feature type="region of interest" description="Disordered" evidence="5">
    <location>
        <begin position="264"/>
        <end position="332"/>
    </location>
</feature>
<evidence type="ECO:0000313" key="7">
    <source>
        <dbReference type="Proteomes" id="UP000241769"/>
    </source>
</evidence>
<keyword evidence="4" id="KW-0175">Coiled coil</keyword>
<dbReference type="InterPro" id="IPR015943">
    <property type="entry name" value="WD40/YVTN_repeat-like_dom_sf"/>
</dbReference>
<comment type="caution">
    <text evidence="6">The sequence shown here is derived from an EMBL/GenBank/DDBJ whole genome shotgun (WGS) entry which is preliminary data.</text>
</comment>
<evidence type="ECO:0000256" key="1">
    <source>
        <dbReference type="ARBA" id="ARBA00022574"/>
    </source>
</evidence>
<dbReference type="PANTHER" id="PTHR14604:SF3">
    <property type="entry name" value="SPERM-ASSOCIATED ANTIGEN 16 PROTEIN"/>
    <property type="match status" value="1"/>
</dbReference>
<dbReference type="Pfam" id="PF00400">
    <property type="entry name" value="WD40"/>
    <property type="match status" value="6"/>
</dbReference>
<feature type="repeat" description="WD" evidence="3">
    <location>
        <begin position="352"/>
        <end position="393"/>
    </location>
</feature>
<evidence type="ECO:0000256" key="5">
    <source>
        <dbReference type="SAM" id="MobiDB-lite"/>
    </source>
</evidence>
<dbReference type="Gene3D" id="2.130.10.10">
    <property type="entry name" value="YVTN repeat-like/Quinoprotein amine dehydrogenase"/>
    <property type="match status" value="2"/>
</dbReference>
<dbReference type="Proteomes" id="UP000241769">
    <property type="component" value="Unassembled WGS sequence"/>
</dbReference>
<dbReference type="PROSITE" id="PS50082">
    <property type="entry name" value="WD_REPEATS_2"/>
    <property type="match status" value="6"/>
</dbReference>
<feature type="region of interest" description="Disordered" evidence="5">
    <location>
        <begin position="1"/>
        <end position="20"/>
    </location>
</feature>
<protein>
    <submittedName>
        <fullName evidence="6">Putative flagellar protein</fullName>
    </submittedName>
</protein>
<accession>A0A2P6NHE9</accession>
<keyword evidence="1 3" id="KW-0853">WD repeat</keyword>
<dbReference type="PROSITE" id="PS00678">
    <property type="entry name" value="WD_REPEATS_1"/>
    <property type="match status" value="2"/>
</dbReference>
<evidence type="ECO:0000313" key="6">
    <source>
        <dbReference type="EMBL" id="PRP83379.1"/>
    </source>
</evidence>
<feature type="compositionally biased region" description="Polar residues" evidence="5">
    <location>
        <begin position="283"/>
        <end position="321"/>
    </location>
</feature>
<dbReference type="InterPro" id="IPR020472">
    <property type="entry name" value="WD40_PAC1"/>
</dbReference>
<dbReference type="InParanoid" id="A0A2P6NHE9"/>
<dbReference type="PRINTS" id="PR00320">
    <property type="entry name" value="GPROTEINBRPT"/>
</dbReference>
<dbReference type="STRING" id="1890364.A0A2P6NHE9"/>
<dbReference type="CDD" id="cd00200">
    <property type="entry name" value="WD40"/>
    <property type="match status" value="1"/>
</dbReference>
<dbReference type="InterPro" id="IPR050995">
    <property type="entry name" value="WD-F-box_domain-protein"/>
</dbReference>
<dbReference type="SUPFAM" id="SSF50978">
    <property type="entry name" value="WD40 repeat-like"/>
    <property type="match status" value="1"/>
</dbReference>
<keyword evidence="6" id="KW-0966">Cell projection</keyword>
<organism evidence="6 7">
    <name type="scientific">Planoprotostelium fungivorum</name>
    <dbReference type="NCBI Taxonomy" id="1890364"/>
    <lineage>
        <taxon>Eukaryota</taxon>
        <taxon>Amoebozoa</taxon>
        <taxon>Evosea</taxon>
        <taxon>Variosea</taxon>
        <taxon>Cavosteliida</taxon>
        <taxon>Cavosteliaceae</taxon>
        <taxon>Planoprotostelium</taxon>
    </lineage>
</organism>
<reference evidence="6 7" key="1">
    <citation type="journal article" date="2018" name="Genome Biol. Evol.">
        <title>Multiple Roots of Fruiting Body Formation in Amoebozoa.</title>
        <authorList>
            <person name="Hillmann F."/>
            <person name="Forbes G."/>
            <person name="Novohradska S."/>
            <person name="Ferling I."/>
            <person name="Riege K."/>
            <person name="Groth M."/>
            <person name="Westermann M."/>
            <person name="Marz M."/>
            <person name="Spaller T."/>
            <person name="Winckler T."/>
            <person name="Schaap P."/>
            <person name="Glockner G."/>
        </authorList>
    </citation>
    <scope>NUCLEOTIDE SEQUENCE [LARGE SCALE GENOMIC DNA]</scope>
    <source>
        <strain evidence="6 7">Jena</strain>
    </source>
</reference>
<evidence type="ECO:0000256" key="4">
    <source>
        <dbReference type="SAM" id="Coils"/>
    </source>
</evidence>
<feature type="repeat" description="WD" evidence="3">
    <location>
        <begin position="603"/>
        <end position="636"/>
    </location>
</feature>
<dbReference type="AlphaFoldDB" id="A0A2P6NHE9"/>